<evidence type="ECO:0000313" key="4">
    <source>
        <dbReference type="Proteomes" id="UP000037392"/>
    </source>
</evidence>
<dbReference type="GO" id="GO:0016616">
    <property type="term" value="F:oxidoreductase activity, acting on the CH-OH group of donors, NAD or NADP as acceptor"/>
    <property type="evidence" value="ECO:0007669"/>
    <property type="project" value="TreeGrafter"/>
</dbReference>
<proteinExistence type="inferred from homology"/>
<dbReference type="PRINTS" id="PR00081">
    <property type="entry name" value="GDHRDH"/>
</dbReference>
<dbReference type="Pfam" id="PF13561">
    <property type="entry name" value="adh_short_C2"/>
    <property type="match status" value="1"/>
</dbReference>
<dbReference type="PATRIC" id="fig|742734.4.peg.2023"/>
<sequence length="263" mass="28413">MDLGLQGKTVVVTGASKGIGYATAEAFLKEGAKVAVCSRHEDELKEAAQALSGLGEVYYEAFDVSSAAENYAFAEHVHDHFGSLDVWVNNVGATGYKKGEEYDDEEIDFMTGVCFKSVIYGCQAAFRYMKEQKKGAIVNVSSLAARCSSAGRSTLYGPLKSAVNNLTNTFAGEYCAHNVRVTCIMPGFTVTPLVKKAISQEELDRNASSTLLRRMAEPEEIAKPIVFLASDAASYMTAVTIEVSGGRSMTLNPTYAYDRLEAK</sequence>
<dbReference type="InterPro" id="IPR036291">
    <property type="entry name" value="NAD(P)-bd_dom_sf"/>
</dbReference>
<dbReference type="RefSeq" id="WP_007861051.1">
    <property type="nucleotide sequence ID" value="NZ_KQ235877.1"/>
</dbReference>
<dbReference type="PANTHER" id="PTHR42760">
    <property type="entry name" value="SHORT-CHAIN DEHYDROGENASES/REDUCTASES FAMILY MEMBER"/>
    <property type="match status" value="1"/>
</dbReference>
<dbReference type="CDD" id="cd05233">
    <property type="entry name" value="SDR_c"/>
    <property type="match status" value="1"/>
</dbReference>
<dbReference type="SUPFAM" id="SSF51735">
    <property type="entry name" value="NAD(P)-binding Rossmann-fold domains"/>
    <property type="match status" value="1"/>
</dbReference>
<evidence type="ECO:0000313" key="3">
    <source>
        <dbReference type="EMBL" id="KMW21043.1"/>
    </source>
</evidence>
<evidence type="ECO:0000256" key="2">
    <source>
        <dbReference type="ARBA" id="ARBA00023002"/>
    </source>
</evidence>
<dbReference type="OrthoDB" id="9803333at2"/>
<evidence type="ECO:0000256" key="1">
    <source>
        <dbReference type="ARBA" id="ARBA00006484"/>
    </source>
</evidence>
<dbReference type="AlphaFoldDB" id="A0A0J9C7F3"/>
<name>A0A0J9C7F3_9FIRM</name>
<dbReference type="GO" id="GO:0008206">
    <property type="term" value="P:bile acid metabolic process"/>
    <property type="evidence" value="ECO:0007669"/>
    <property type="project" value="UniProtKB-ARBA"/>
</dbReference>
<accession>A0A0J9C7F3</accession>
<protein>
    <submittedName>
        <fullName evidence="3">Uncharacterized protein</fullName>
    </submittedName>
</protein>
<gene>
    <name evidence="3" type="ORF">HMPREF9470_01887</name>
</gene>
<dbReference type="GeneID" id="93164497"/>
<dbReference type="InterPro" id="IPR002347">
    <property type="entry name" value="SDR_fam"/>
</dbReference>
<dbReference type="PRINTS" id="PR00080">
    <property type="entry name" value="SDRFAMILY"/>
</dbReference>
<reference evidence="3 4" key="1">
    <citation type="submission" date="2011-04" db="EMBL/GenBank/DDBJ databases">
        <title>The Genome Sequence of Clostridium citroniae WAL-19142.</title>
        <authorList>
            <consortium name="The Broad Institute Genome Sequencing Platform"/>
            <person name="Earl A."/>
            <person name="Ward D."/>
            <person name="Feldgarden M."/>
            <person name="Gevers D."/>
            <person name="Warren Y.A."/>
            <person name="Tyrrell K.L."/>
            <person name="Citron D.M."/>
            <person name="Goldstein E.J."/>
            <person name="Daigneault M."/>
            <person name="Allen-Vercoe E."/>
            <person name="Young S.K."/>
            <person name="Zeng Q."/>
            <person name="Gargeya S."/>
            <person name="Fitzgerald M."/>
            <person name="Haas B."/>
            <person name="Abouelleil A."/>
            <person name="Alvarado L."/>
            <person name="Arachchi H.M."/>
            <person name="Berlin A."/>
            <person name="Brown A."/>
            <person name="Chapman S.B."/>
            <person name="Chen Z."/>
            <person name="Dunbar C."/>
            <person name="Freedman E."/>
            <person name="Gearin G."/>
            <person name="Gellesch M."/>
            <person name="Goldberg J."/>
            <person name="Griggs A."/>
            <person name="Gujja S."/>
            <person name="Heilman E.R."/>
            <person name="Heiman D."/>
            <person name="Howarth C."/>
            <person name="Larson L."/>
            <person name="Lui A."/>
            <person name="MacDonald P.J."/>
            <person name="Mehta T."/>
            <person name="Montmayeur A."/>
            <person name="Murphy C."/>
            <person name="Neiman D."/>
            <person name="Pearson M."/>
            <person name="Priest M."/>
            <person name="Roberts A."/>
            <person name="Saif S."/>
            <person name="Shea T."/>
            <person name="Shenoy N."/>
            <person name="Sisk P."/>
            <person name="Stolte C."/>
            <person name="Sykes S."/>
            <person name="White J."/>
            <person name="Yandava C."/>
            <person name="Wortman J."/>
            <person name="Nusbaum C."/>
            <person name="Birren B."/>
        </authorList>
    </citation>
    <scope>NUCLEOTIDE SEQUENCE [LARGE SCALE GENOMIC DNA]</scope>
    <source>
        <strain evidence="3 4">WAL-19142</strain>
    </source>
</reference>
<dbReference type="Proteomes" id="UP000037392">
    <property type="component" value="Unassembled WGS sequence"/>
</dbReference>
<dbReference type="Gene3D" id="3.40.50.720">
    <property type="entry name" value="NAD(P)-binding Rossmann-like Domain"/>
    <property type="match status" value="1"/>
</dbReference>
<keyword evidence="2" id="KW-0560">Oxidoreductase</keyword>
<dbReference type="EMBL" id="ADLK01000017">
    <property type="protein sequence ID" value="KMW21043.1"/>
    <property type="molecule type" value="Genomic_DNA"/>
</dbReference>
<dbReference type="FunFam" id="3.40.50.720:FF:000084">
    <property type="entry name" value="Short-chain dehydrogenase reductase"/>
    <property type="match status" value="1"/>
</dbReference>
<comment type="caution">
    <text evidence="3">The sequence shown here is derived from an EMBL/GenBank/DDBJ whole genome shotgun (WGS) entry which is preliminary data.</text>
</comment>
<organism evidence="3 4">
    <name type="scientific">[Clostridium] citroniae WAL-19142</name>
    <dbReference type="NCBI Taxonomy" id="742734"/>
    <lineage>
        <taxon>Bacteria</taxon>
        <taxon>Bacillati</taxon>
        <taxon>Bacillota</taxon>
        <taxon>Clostridia</taxon>
        <taxon>Lachnospirales</taxon>
        <taxon>Lachnospiraceae</taxon>
        <taxon>Enterocloster</taxon>
    </lineage>
</organism>
<comment type="similarity">
    <text evidence="1">Belongs to the short-chain dehydrogenases/reductases (SDR) family.</text>
</comment>